<feature type="non-terminal residue" evidence="1">
    <location>
        <position position="1"/>
    </location>
</feature>
<comment type="caution">
    <text evidence="1">The sequence shown here is derived from an EMBL/GenBank/DDBJ whole genome shotgun (WGS) entry which is preliminary data.</text>
</comment>
<name>A0AAN5DEU3_9BILA</name>
<proteinExistence type="predicted"/>
<feature type="non-terminal residue" evidence="1">
    <location>
        <position position="102"/>
    </location>
</feature>
<protein>
    <submittedName>
        <fullName evidence="1">Uncharacterized protein</fullName>
    </submittedName>
</protein>
<evidence type="ECO:0000313" key="2">
    <source>
        <dbReference type="Proteomes" id="UP001328107"/>
    </source>
</evidence>
<dbReference type="Proteomes" id="UP001328107">
    <property type="component" value="Unassembled WGS sequence"/>
</dbReference>
<reference evidence="2" key="1">
    <citation type="submission" date="2022-10" db="EMBL/GenBank/DDBJ databases">
        <title>Genome assembly of Pristionchus species.</title>
        <authorList>
            <person name="Yoshida K."/>
            <person name="Sommer R.J."/>
        </authorList>
    </citation>
    <scope>NUCLEOTIDE SEQUENCE [LARGE SCALE GENOMIC DNA]</scope>
    <source>
        <strain evidence="2">RS5460</strain>
    </source>
</reference>
<dbReference type="EMBL" id="BTRK01000006">
    <property type="protein sequence ID" value="GMR61864.1"/>
    <property type="molecule type" value="Genomic_DNA"/>
</dbReference>
<dbReference type="AlphaFoldDB" id="A0AAN5DEU3"/>
<gene>
    <name evidence="1" type="ORF">PMAYCL1PPCAC_32059</name>
</gene>
<keyword evidence="2" id="KW-1185">Reference proteome</keyword>
<evidence type="ECO:0000313" key="1">
    <source>
        <dbReference type="EMBL" id="GMR61864.1"/>
    </source>
</evidence>
<sequence length="102" mass="11883">LLIKHIVKDGEKFSDQITPLGEKYELIFEDNSIWRESTMQYAREIVARWKEEGAGGRPIDLTTGITELELVKNNLNPEEEPKCYAEAFMTEMRRRLILPRAT</sequence>
<organism evidence="1 2">
    <name type="scientific">Pristionchus mayeri</name>
    <dbReference type="NCBI Taxonomy" id="1317129"/>
    <lineage>
        <taxon>Eukaryota</taxon>
        <taxon>Metazoa</taxon>
        <taxon>Ecdysozoa</taxon>
        <taxon>Nematoda</taxon>
        <taxon>Chromadorea</taxon>
        <taxon>Rhabditida</taxon>
        <taxon>Rhabditina</taxon>
        <taxon>Diplogasteromorpha</taxon>
        <taxon>Diplogasteroidea</taxon>
        <taxon>Neodiplogasteridae</taxon>
        <taxon>Pristionchus</taxon>
    </lineage>
</organism>
<accession>A0AAN5DEU3</accession>